<feature type="transmembrane region" description="Helical" evidence="9">
    <location>
        <begin position="245"/>
        <end position="264"/>
    </location>
</feature>
<feature type="transmembrane region" description="Helical" evidence="9">
    <location>
        <begin position="866"/>
        <end position="884"/>
    </location>
</feature>
<dbReference type="CDD" id="cd03250">
    <property type="entry name" value="ABCC_MRP_domain1"/>
    <property type="match status" value="1"/>
</dbReference>
<reference evidence="12 13" key="1">
    <citation type="submission" date="2023-09" db="EMBL/GenBank/DDBJ databases">
        <title>Genomes of two closely related lineages of the louse Polyplax serrata with different host specificities.</title>
        <authorList>
            <person name="Martinu J."/>
            <person name="Tarabai H."/>
            <person name="Stefka J."/>
            <person name="Hypsa V."/>
        </authorList>
    </citation>
    <scope>NUCLEOTIDE SEQUENCE [LARGE SCALE GENOMIC DNA]</scope>
    <source>
        <strain evidence="12">98ZLc_SE</strain>
    </source>
</reference>
<dbReference type="Pfam" id="PF00664">
    <property type="entry name" value="ABC_membrane"/>
    <property type="match status" value="2"/>
</dbReference>
<evidence type="ECO:0000259" key="11">
    <source>
        <dbReference type="PROSITE" id="PS50929"/>
    </source>
</evidence>
<feature type="compositionally biased region" description="Polar residues" evidence="8">
    <location>
        <begin position="1325"/>
        <end position="1334"/>
    </location>
</feature>
<feature type="transmembrane region" description="Helical" evidence="9">
    <location>
        <begin position="66"/>
        <end position="87"/>
    </location>
</feature>
<dbReference type="SUPFAM" id="SSF90123">
    <property type="entry name" value="ABC transporter transmembrane region"/>
    <property type="match status" value="2"/>
</dbReference>
<dbReference type="InterPro" id="IPR003439">
    <property type="entry name" value="ABC_transporter-like_ATP-bd"/>
</dbReference>
<keyword evidence="4" id="KW-0547">Nucleotide-binding</keyword>
<feature type="domain" description="ABC transmembrane type-1" evidence="11">
    <location>
        <begin position="82"/>
        <end position="382"/>
    </location>
</feature>
<dbReference type="InterPro" id="IPR003593">
    <property type="entry name" value="AAA+_ATPase"/>
</dbReference>
<keyword evidence="13" id="KW-1185">Reference proteome</keyword>
<dbReference type="Gene3D" id="3.40.50.300">
    <property type="entry name" value="P-loop containing nucleotide triphosphate hydrolases"/>
    <property type="match status" value="2"/>
</dbReference>
<evidence type="ECO:0000256" key="3">
    <source>
        <dbReference type="ARBA" id="ARBA00022692"/>
    </source>
</evidence>
<feature type="region of interest" description="Disordered" evidence="8">
    <location>
        <begin position="1313"/>
        <end position="1342"/>
    </location>
</feature>
<evidence type="ECO:0000256" key="2">
    <source>
        <dbReference type="ARBA" id="ARBA00022448"/>
    </source>
</evidence>
<feature type="transmembrane region" description="Helical" evidence="9">
    <location>
        <begin position="371"/>
        <end position="392"/>
    </location>
</feature>
<feature type="domain" description="ABC transporter" evidence="10">
    <location>
        <begin position="431"/>
        <end position="654"/>
    </location>
</feature>
<organism evidence="12 13">
    <name type="scientific">Polyplax serrata</name>
    <name type="common">Common mouse louse</name>
    <dbReference type="NCBI Taxonomy" id="468196"/>
    <lineage>
        <taxon>Eukaryota</taxon>
        <taxon>Metazoa</taxon>
        <taxon>Ecdysozoa</taxon>
        <taxon>Arthropoda</taxon>
        <taxon>Hexapoda</taxon>
        <taxon>Insecta</taxon>
        <taxon>Pterygota</taxon>
        <taxon>Neoptera</taxon>
        <taxon>Paraneoptera</taxon>
        <taxon>Psocodea</taxon>
        <taxon>Troctomorpha</taxon>
        <taxon>Phthiraptera</taxon>
        <taxon>Anoplura</taxon>
        <taxon>Polyplacidae</taxon>
        <taxon>Polyplax</taxon>
    </lineage>
</organism>
<dbReference type="Gene3D" id="1.20.1560.10">
    <property type="entry name" value="ABC transporter type 1, transmembrane domain"/>
    <property type="match status" value="2"/>
</dbReference>
<keyword evidence="7 9" id="KW-0472">Membrane</keyword>
<feature type="domain" description="ABC transmembrane type-1" evidence="11">
    <location>
        <begin position="721"/>
        <end position="1010"/>
    </location>
</feature>
<feature type="transmembrane region" description="Helical" evidence="9">
    <location>
        <begin position="217"/>
        <end position="239"/>
    </location>
</feature>
<evidence type="ECO:0000256" key="7">
    <source>
        <dbReference type="ARBA" id="ARBA00023136"/>
    </source>
</evidence>
<feature type="transmembrane region" description="Helical" evidence="9">
    <location>
        <begin position="837"/>
        <end position="860"/>
    </location>
</feature>
<sequence length="1342" mass="152464">MENVTENGRAAWLLGTFLKGFKRDLEVDDLYETLKEHRSDRLGDIFEKTWEKEVLKAKKKGRSPSFLWVIVRVFFWRNIFYSAIMAVTELAIRLIQPFFIGLLVEYFSVSNQNRPLPGENDPTYFRRCIEILREPKSQITKSEAIFYASGIVLISLINVFVAHPYMMAILHQSMKIRVASCSLIYRKALRLSRTALGETTVGQVVNLLSNDVNRFDVALIFLHYLWIAPVETIIVTYFMYEVVGWATFLGVLFLLMLIPLQGLLGKKMSMYRLRTALRTDERVRLMNEIINGIQVIKMYTWEFPFAALVSKARAKEMREIKGSAYGRGILLSFIIFSTRCSIFLTLVAYALSGDTVITAEKIFVLASFYNILRQTMTVFFPAGITQLAEALISVKRIQDFMLFEENVQTIRFSKDDNLVNGLTPKSPSIEVRFENVTAKWKVDHQEPTLNNVTTTVPPNRLIALIGPIGSGKSSFLQAILKELPPQTGNVIVNGSISYASQEPWLFVGSIRQNILFGQEYNKQRYQQVVQVCALKRDFELLPYGDKTLIGERGISLSGGQRARINLARAVYKEADIYLLDDPLSAVDTHVGKHLFDDCIAGYLKTKTVILATHQLQYLRSVDNILIFSNGRIEAEGSFKELQKSGLDFAKLLQATDGFRDQLEKQESESSVPTRRSSVTSELSVVTDECPKEVQEQKSKGSVGFKMYVSYFSACRNWFLVFLMTLLFILTQLLSSLGDFWCSKWAQDEEMNQNKTIEEIEKSRYENIYIYSVVSVSTIAVTLCRSFLFFYVCALASKNLHDQMFTNIICAPMRFFHTNPSGRILNRFSKDIGAVDELLPATMIDCYQIFMALFGIVLVVAIVSPVLLVPTCIIGIFFYFIRIFYVKTSRAIKRLEAVTRSPVFSHLNATLQGLPTIRAFRAQSILIKEFDAHQDLNSTSNYIFMSSSRAFGLWLDVLCVFYIGIVTFSFLYWDISSGANAGLAITQSIALTGMFQWGMRQSAEMENQMTSVERVMEYRTLEKEPPLESKPEKKPPVTWPAKGEIEFDKTYLRYDPLGQPVLHGISVHVFPREKIGIVGRTGAGKSTLIAALFRLAYIEGKIIIDSVETSEIGLHDLRSKISIIPQEPVLFSGTLRYNLDPFDEHPDWVLWQALHEVELKEVIEEHQEGLSSKMSEGGSNFSVGQRQLLCLARAIIRNNKILIMDEATANVDPQTDRLIQKTIRKKFNECTVLTIAHRLNTVMDSDRILVVDAGNIVEFDHPYLLLKQPNSVLKGMVSETGPENAKLLFKVAKKSHKLKLRREEALKILLKSNSWDSLSSDSSSDFEPSTTTNKNNETRHKNK</sequence>
<dbReference type="SUPFAM" id="SSF52540">
    <property type="entry name" value="P-loop containing nucleoside triphosphate hydrolases"/>
    <property type="match status" value="2"/>
</dbReference>
<dbReference type="PROSITE" id="PS50929">
    <property type="entry name" value="ABC_TM1F"/>
    <property type="match status" value="2"/>
</dbReference>
<evidence type="ECO:0000256" key="1">
    <source>
        <dbReference type="ARBA" id="ARBA00004370"/>
    </source>
</evidence>
<dbReference type="InterPro" id="IPR050173">
    <property type="entry name" value="ABC_transporter_C-like"/>
</dbReference>
<keyword evidence="3 9" id="KW-0812">Transmembrane</keyword>
<evidence type="ECO:0000256" key="9">
    <source>
        <dbReference type="SAM" id="Phobius"/>
    </source>
</evidence>
<keyword evidence="6 9" id="KW-1133">Transmembrane helix</keyword>
<keyword evidence="2" id="KW-0813">Transport</keyword>
<evidence type="ECO:0000313" key="13">
    <source>
        <dbReference type="Proteomes" id="UP001359485"/>
    </source>
</evidence>
<dbReference type="SMART" id="SM00382">
    <property type="entry name" value="AAA"/>
    <property type="match status" value="2"/>
</dbReference>
<name>A0ABR1B135_POLSC</name>
<dbReference type="PROSITE" id="PS50893">
    <property type="entry name" value="ABC_TRANSPORTER_2"/>
    <property type="match status" value="2"/>
</dbReference>
<evidence type="ECO:0000256" key="6">
    <source>
        <dbReference type="ARBA" id="ARBA00022989"/>
    </source>
</evidence>
<dbReference type="PANTHER" id="PTHR24223:SF448">
    <property type="entry name" value="FI20146P1-RELATED"/>
    <property type="match status" value="1"/>
</dbReference>
<evidence type="ECO:0000313" key="12">
    <source>
        <dbReference type="EMBL" id="KAK6633236.1"/>
    </source>
</evidence>
<dbReference type="InterPro" id="IPR027417">
    <property type="entry name" value="P-loop_NTPase"/>
</dbReference>
<accession>A0ABR1B135</accession>
<dbReference type="PANTHER" id="PTHR24223">
    <property type="entry name" value="ATP-BINDING CASSETTE SUB-FAMILY C"/>
    <property type="match status" value="1"/>
</dbReference>
<feature type="domain" description="ABC transporter" evidence="10">
    <location>
        <begin position="1044"/>
        <end position="1277"/>
    </location>
</feature>
<keyword evidence="5" id="KW-0067">ATP-binding</keyword>
<gene>
    <name evidence="12" type="ORF">RUM44_003837</name>
</gene>
<dbReference type="InterPro" id="IPR017871">
    <property type="entry name" value="ABC_transporter-like_CS"/>
</dbReference>
<dbReference type="Pfam" id="PF00005">
    <property type="entry name" value="ABC_tran"/>
    <property type="match status" value="2"/>
</dbReference>
<dbReference type="InterPro" id="IPR036640">
    <property type="entry name" value="ABC1_TM_sf"/>
</dbReference>
<dbReference type="EMBL" id="JAWJWF010000004">
    <property type="protein sequence ID" value="KAK6633236.1"/>
    <property type="molecule type" value="Genomic_DNA"/>
</dbReference>
<feature type="transmembrane region" description="Helical" evidence="9">
    <location>
        <begin position="767"/>
        <end position="793"/>
    </location>
</feature>
<evidence type="ECO:0000256" key="5">
    <source>
        <dbReference type="ARBA" id="ARBA00022840"/>
    </source>
</evidence>
<feature type="transmembrane region" description="Helical" evidence="9">
    <location>
        <begin position="952"/>
        <end position="972"/>
    </location>
</feature>
<comment type="caution">
    <text evidence="12">The sequence shown here is derived from an EMBL/GenBank/DDBJ whole genome shotgun (WGS) entry which is preliminary data.</text>
</comment>
<feature type="transmembrane region" description="Helical" evidence="9">
    <location>
        <begin position="328"/>
        <end position="351"/>
    </location>
</feature>
<feature type="compositionally biased region" description="Low complexity" evidence="8">
    <location>
        <begin position="1313"/>
        <end position="1324"/>
    </location>
</feature>
<protein>
    <submittedName>
        <fullName evidence="12">Uncharacterized protein</fullName>
    </submittedName>
</protein>
<dbReference type="InterPro" id="IPR011527">
    <property type="entry name" value="ABC1_TM_dom"/>
</dbReference>
<evidence type="ECO:0000256" key="8">
    <source>
        <dbReference type="SAM" id="MobiDB-lite"/>
    </source>
</evidence>
<proteinExistence type="predicted"/>
<dbReference type="Proteomes" id="UP001359485">
    <property type="component" value="Unassembled WGS sequence"/>
</dbReference>
<comment type="subcellular location">
    <subcellularLocation>
        <location evidence="1">Membrane</location>
    </subcellularLocation>
</comment>
<feature type="transmembrane region" description="Helical" evidence="9">
    <location>
        <begin position="144"/>
        <end position="167"/>
    </location>
</feature>
<dbReference type="CDD" id="cd03244">
    <property type="entry name" value="ABCC_MRP_domain2"/>
    <property type="match status" value="1"/>
</dbReference>
<evidence type="ECO:0000256" key="4">
    <source>
        <dbReference type="ARBA" id="ARBA00022741"/>
    </source>
</evidence>
<dbReference type="PROSITE" id="PS00211">
    <property type="entry name" value="ABC_TRANSPORTER_1"/>
    <property type="match status" value="2"/>
</dbReference>
<feature type="transmembrane region" description="Helical" evidence="9">
    <location>
        <begin position="707"/>
        <end position="729"/>
    </location>
</feature>
<evidence type="ECO:0000259" key="10">
    <source>
        <dbReference type="PROSITE" id="PS50893"/>
    </source>
</evidence>